<organism evidence="2 3">
    <name type="scientific">Marchantia polymorpha</name>
    <name type="common">Common liverwort</name>
    <name type="synonym">Marchantia aquatica</name>
    <dbReference type="NCBI Taxonomy" id="3197"/>
    <lineage>
        <taxon>Eukaryota</taxon>
        <taxon>Viridiplantae</taxon>
        <taxon>Streptophyta</taxon>
        <taxon>Embryophyta</taxon>
        <taxon>Marchantiophyta</taxon>
        <taxon>Marchantiopsida</taxon>
        <taxon>Marchantiidae</taxon>
        <taxon>Marchantiales</taxon>
        <taxon>Marchantiaceae</taxon>
        <taxon>Marchantia</taxon>
    </lineage>
</organism>
<sequence length="263" mass="27560">MSKGTHRAADVRCGCCEGNLSDKSAAGDVERGTDEQPQTNTAADQKSSSVRVVGERAGDNQRSVGAVWAPADLHPCACGRGRERSAGQRFLAPRSQADQACISSCCSGLGVGRGLGLGLGLGWRSVERATRLGLSRRWRGLGGGWGCALRLGELGSARGACRFEFSPPRSFGRSVVLPLRAGASEGGIGTGARGEGGAIRRRGVECAGGSIRPRLGCRVGQLALRPDGGPGSAEREDRIFFSMHEFDRLRFSDRVDQPAPPGL</sequence>
<reference evidence="3" key="1">
    <citation type="journal article" date="2017" name="Cell">
        <title>Insights into land plant evolution garnered from the Marchantia polymorpha genome.</title>
        <authorList>
            <person name="Bowman J.L."/>
            <person name="Kohchi T."/>
            <person name="Yamato K.T."/>
            <person name="Jenkins J."/>
            <person name="Shu S."/>
            <person name="Ishizaki K."/>
            <person name="Yamaoka S."/>
            <person name="Nishihama R."/>
            <person name="Nakamura Y."/>
            <person name="Berger F."/>
            <person name="Adam C."/>
            <person name="Aki S.S."/>
            <person name="Althoff F."/>
            <person name="Araki T."/>
            <person name="Arteaga-Vazquez M.A."/>
            <person name="Balasubrmanian S."/>
            <person name="Barry K."/>
            <person name="Bauer D."/>
            <person name="Boehm C.R."/>
            <person name="Briginshaw L."/>
            <person name="Caballero-Perez J."/>
            <person name="Catarino B."/>
            <person name="Chen F."/>
            <person name="Chiyoda S."/>
            <person name="Chovatia M."/>
            <person name="Davies K.M."/>
            <person name="Delmans M."/>
            <person name="Demura T."/>
            <person name="Dierschke T."/>
            <person name="Dolan L."/>
            <person name="Dorantes-Acosta A.E."/>
            <person name="Eklund D.M."/>
            <person name="Florent S.N."/>
            <person name="Flores-Sandoval E."/>
            <person name="Fujiyama A."/>
            <person name="Fukuzawa H."/>
            <person name="Galik B."/>
            <person name="Grimanelli D."/>
            <person name="Grimwood J."/>
            <person name="Grossniklaus U."/>
            <person name="Hamada T."/>
            <person name="Haseloff J."/>
            <person name="Hetherington A.J."/>
            <person name="Higo A."/>
            <person name="Hirakawa Y."/>
            <person name="Hundley H.N."/>
            <person name="Ikeda Y."/>
            <person name="Inoue K."/>
            <person name="Inoue S.I."/>
            <person name="Ishida S."/>
            <person name="Jia Q."/>
            <person name="Kakita M."/>
            <person name="Kanazawa T."/>
            <person name="Kawai Y."/>
            <person name="Kawashima T."/>
            <person name="Kennedy M."/>
            <person name="Kinose K."/>
            <person name="Kinoshita T."/>
            <person name="Kohara Y."/>
            <person name="Koide E."/>
            <person name="Komatsu K."/>
            <person name="Kopischke S."/>
            <person name="Kubo M."/>
            <person name="Kyozuka J."/>
            <person name="Lagercrantz U."/>
            <person name="Lin S.S."/>
            <person name="Lindquist E."/>
            <person name="Lipzen A.M."/>
            <person name="Lu C.W."/>
            <person name="De Luna E."/>
            <person name="Martienssen R.A."/>
            <person name="Minamino N."/>
            <person name="Mizutani M."/>
            <person name="Mizutani M."/>
            <person name="Mochizuki N."/>
            <person name="Monte I."/>
            <person name="Mosher R."/>
            <person name="Nagasaki H."/>
            <person name="Nakagami H."/>
            <person name="Naramoto S."/>
            <person name="Nishitani K."/>
            <person name="Ohtani M."/>
            <person name="Okamoto T."/>
            <person name="Okumura M."/>
            <person name="Phillips J."/>
            <person name="Pollak B."/>
            <person name="Reinders A."/>
            <person name="Rovekamp M."/>
            <person name="Sano R."/>
            <person name="Sawa S."/>
            <person name="Schmid M.W."/>
            <person name="Shirakawa M."/>
            <person name="Solano R."/>
            <person name="Spunde A."/>
            <person name="Suetsugu N."/>
            <person name="Sugano S."/>
            <person name="Sugiyama A."/>
            <person name="Sun R."/>
            <person name="Suzuki Y."/>
            <person name="Takenaka M."/>
            <person name="Takezawa D."/>
            <person name="Tomogane H."/>
            <person name="Tsuzuki M."/>
            <person name="Ueda T."/>
            <person name="Umeda M."/>
            <person name="Ward J.M."/>
            <person name="Watanabe Y."/>
            <person name="Yazaki K."/>
            <person name="Yokoyama R."/>
            <person name="Yoshitake Y."/>
            <person name="Yotsui I."/>
            <person name="Zachgo S."/>
            <person name="Schmutz J."/>
        </authorList>
    </citation>
    <scope>NUCLEOTIDE SEQUENCE [LARGE SCALE GENOMIC DNA]</scope>
    <source>
        <strain evidence="3">Tak-1</strain>
    </source>
</reference>
<feature type="region of interest" description="Disordered" evidence="1">
    <location>
        <begin position="21"/>
        <end position="52"/>
    </location>
</feature>
<dbReference type="EMBL" id="KZ772737">
    <property type="protein sequence ID" value="PTQ36282.1"/>
    <property type="molecule type" value="Genomic_DNA"/>
</dbReference>
<name>A0A2R6WQY3_MARPO</name>
<gene>
    <name evidence="2" type="ORF">MARPO_0065s0081</name>
</gene>
<keyword evidence="3" id="KW-1185">Reference proteome</keyword>
<evidence type="ECO:0000256" key="1">
    <source>
        <dbReference type="SAM" id="MobiDB-lite"/>
    </source>
</evidence>
<protein>
    <submittedName>
        <fullName evidence="2">Uncharacterized protein</fullName>
    </submittedName>
</protein>
<dbReference type="Proteomes" id="UP000244005">
    <property type="component" value="Unassembled WGS sequence"/>
</dbReference>
<feature type="compositionally biased region" description="Polar residues" evidence="1">
    <location>
        <begin position="35"/>
        <end position="50"/>
    </location>
</feature>
<evidence type="ECO:0000313" key="2">
    <source>
        <dbReference type="EMBL" id="PTQ36282.1"/>
    </source>
</evidence>
<evidence type="ECO:0000313" key="3">
    <source>
        <dbReference type="Proteomes" id="UP000244005"/>
    </source>
</evidence>
<proteinExistence type="predicted"/>
<accession>A0A2R6WQY3</accession>
<dbReference type="AlphaFoldDB" id="A0A2R6WQY3"/>